<reference evidence="2" key="2">
    <citation type="submission" date="2025-09" db="UniProtKB">
        <authorList>
            <consortium name="Ensembl"/>
        </authorList>
    </citation>
    <scope>IDENTIFICATION</scope>
</reference>
<accession>A0A3B4ADS2</accession>
<keyword evidence="3" id="KW-1185">Reference proteome</keyword>
<evidence type="ECO:0000313" key="2">
    <source>
        <dbReference type="Ensembl" id="ENSPMGP00000014641.1"/>
    </source>
</evidence>
<name>A0A3B4ADS2_9GOBI</name>
<organism evidence="2 3">
    <name type="scientific">Periophthalmus magnuspinnatus</name>
    <dbReference type="NCBI Taxonomy" id="409849"/>
    <lineage>
        <taxon>Eukaryota</taxon>
        <taxon>Metazoa</taxon>
        <taxon>Chordata</taxon>
        <taxon>Craniata</taxon>
        <taxon>Vertebrata</taxon>
        <taxon>Euteleostomi</taxon>
        <taxon>Actinopterygii</taxon>
        <taxon>Neopterygii</taxon>
        <taxon>Teleostei</taxon>
        <taxon>Neoteleostei</taxon>
        <taxon>Acanthomorphata</taxon>
        <taxon>Gobiaria</taxon>
        <taxon>Gobiiformes</taxon>
        <taxon>Gobioidei</taxon>
        <taxon>Gobiidae</taxon>
        <taxon>Oxudercinae</taxon>
        <taxon>Periophthalmus</taxon>
    </lineage>
</organism>
<protein>
    <submittedName>
        <fullName evidence="2">Uncharacterized protein</fullName>
    </submittedName>
</protein>
<proteinExistence type="predicted"/>
<evidence type="ECO:0000313" key="3">
    <source>
        <dbReference type="Proteomes" id="UP000261520"/>
    </source>
</evidence>
<reference evidence="2" key="1">
    <citation type="submission" date="2025-08" db="UniProtKB">
        <authorList>
            <consortium name="Ensembl"/>
        </authorList>
    </citation>
    <scope>IDENTIFICATION</scope>
</reference>
<feature type="region of interest" description="Disordered" evidence="1">
    <location>
        <begin position="176"/>
        <end position="197"/>
    </location>
</feature>
<sequence length="197" mass="21342">FYFYLSNILIEVTILLLKLSPMGKLYTRTASITATVLSLETDLYGNYRYVIYLILSHYNLSCVNCVVGRSGVPGGGSHVLAWLGDGGCGGDFSVHPWIPAGRAFDEEAVADSGGSKPCGRCYCIKCSHHSDLNYTSLLLCHCAFCQVCHVGLHGPCQFQQTTRRCGEGQPSGDTDACLPTGPENPRFSALPLNKRQA</sequence>
<dbReference type="Ensembl" id="ENSPMGT00000015612.1">
    <property type="protein sequence ID" value="ENSPMGP00000014641.1"/>
    <property type="gene ID" value="ENSPMGG00000011999.1"/>
</dbReference>
<dbReference type="AlphaFoldDB" id="A0A3B4ADS2"/>
<dbReference type="Proteomes" id="UP000261520">
    <property type="component" value="Unplaced"/>
</dbReference>
<evidence type="ECO:0000256" key="1">
    <source>
        <dbReference type="SAM" id="MobiDB-lite"/>
    </source>
</evidence>